<evidence type="ECO:0000256" key="11">
    <source>
        <dbReference type="PROSITE-ProRule" id="PRU10141"/>
    </source>
</evidence>
<comment type="caution">
    <text evidence="14">The sequence shown here is derived from an EMBL/GenBank/DDBJ whole genome shotgun (WGS) entry which is preliminary data.</text>
</comment>
<feature type="binding site" evidence="11">
    <location>
        <position position="57"/>
    </location>
    <ligand>
        <name>ATP</name>
        <dbReference type="ChEBI" id="CHEBI:30616"/>
    </ligand>
</feature>
<comment type="function">
    <text evidence="7">May play a role in sperm motility, especially in the regulation of flagellar function.</text>
</comment>
<proteinExistence type="inferred from homology"/>
<reference evidence="14" key="1">
    <citation type="submission" date="2020-03" db="EMBL/GenBank/DDBJ databases">
        <title>Studies in the Genomics of Life Span.</title>
        <authorList>
            <person name="Glass D."/>
        </authorList>
    </citation>
    <scope>NUCLEOTIDE SEQUENCE</scope>
    <source>
        <strain evidence="14">LTLLF</strain>
        <tissue evidence="14">Muscle</tissue>
    </source>
</reference>
<dbReference type="PANTHER" id="PTHR24346:SF95">
    <property type="entry name" value="SPERM MOTILITY KINASE 3A"/>
    <property type="match status" value="1"/>
</dbReference>
<accession>A0A8J6L5S2</accession>
<comment type="catalytic activity">
    <reaction evidence="10">
        <text>L-seryl-[protein] + ATP = O-phospho-L-seryl-[protein] + ADP + H(+)</text>
        <dbReference type="Rhea" id="RHEA:17989"/>
        <dbReference type="Rhea" id="RHEA-COMP:9863"/>
        <dbReference type="Rhea" id="RHEA-COMP:11604"/>
        <dbReference type="ChEBI" id="CHEBI:15378"/>
        <dbReference type="ChEBI" id="CHEBI:29999"/>
        <dbReference type="ChEBI" id="CHEBI:30616"/>
        <dbReference type="ChEBI" id="CHEBI:83421"/>
        <dbReference type="ChEBI" id="CHEBI:456216"/>
        <dbReference type="EC" id="2.7.11.1"/>
    </reaction>
</comment>
<evidence type="ECO:0000256" key="1">
    <source>
        <dbReference type="ARBA" id="ARBA00012513"/>
    </source>
</evidence>
<dbReference type="PROSITE" id="PS00107">
    <property type="entry name" value="PROTEIN_KINASE_ATP"/>
    <property type="match status" value="1"/>
</dbReference>
<dbReference type="InterPro" id="IPR008271">
    <property type="entry name" value="Ser/Thr_kinase_AS"/>
</dbReference>
<dbReference type="PROSITE" id="PS50011">
    <property type="entry name" value="PROTEIN_KINASE_DOM"/>
    <property type="match status" value="1"/>
</dbReference>
<protein>
    <recommendedName>
        <fullName evidence="1">non-specific serine/threonine protein kinase</fullName>
        <ecNumber evidence="1">2.7.11.1</ecNumber>
    </recommendedName>
</protein>
<evidence type="ECO:0000256" key="3">
    <source>
        <dbReference type="ARBA" id="ARBA00022679"/>
    </source>
</evidence>
<dbReference type="Gene3D" id="1.10.510.10">
    <property type="entry name" value="Transferase(Phosphotransferase) domain 1"/>
    <property type="match status" value="1"/>
</dbReference>
<evidence type="ECO:0000256" key="4">
    <source>
        <dbReference type="ARBA" id="ARBA00022741"/>
    </source>
</evidence>
<dbReference type="GO" id="GO:0035556">
    <property type="term" value="P:intracellular signal transduction"/>
    <property type="evidence" value="ECO:0007669"/>
    <property type="project" value="TreeGrafter"/>
</dbReference>
<dbReference type="FunFam" id="3.30.200.20:FF:000003">
    <property type="entry name" value="Non-specific serine/threonine protein kinase"/>
    <property type="match status" value="1"/>
</dbReference>
<evidence type="ECO:0000259" key="13">
    <source>
        <dbReference type="PROSITE" id="PS50011"/>
    </source>
</evidence>
<dbReference type="GO" id="GO:0005737">
    <property type="term" value="C:cytoplasm"/>
    <property type="evidence" value="ECO:0007669"/>
    <property type="project" value="TreeGrafter"/>
</dbReference>
<keyword evidence="2 12" id="KW-0723">Serine/threonine-protein kinase</keyword>
<keyword evidence="3" id="KW-0808">Transferase</keyword>
<dbReference type="EMBL" id="JAATJU010021000">
    <property type="protein sequence ID" value="KAH0515017.1"/>
    <property type="molecule type" value="Genomic_DNA"/>
</dbReference>
<evidence type="ECO:0000256" key="9">
    <source>
        <dbReference type="ARBA" id="ARBA00047899"/>
    </source>
</evidence>
<name>A0A8J6L5S2_MICOH</name>
<evidence type="ECO:0000313" key="15">
    <source>
        <dbReference type="Proteomes" id="UP000710432"/>
    </source>
</evidence>
<dbReference type="Pfam" id="PF00069">
    <property type="entry name" value="Pkinase"/>
    <property type="match status" value="1"/>
</dbReference>
<keyword evidence="5 14" id="KW-0418">Kinase</keyword>
<dbReference type="GO" id="GO:0005524">
    <property type="term" value="F:ATP binding"/>
    <property type="evidence" value="ECO:0007669"/>
    <property type="project" value="UniProtKB-UniRule"/>
</dbReference>
<dbReference type="SMART" id="SM00220">
    <property type="entry name" value="S_TKc"/>
    <property type="match status" value="1"/>
</dbReference>
<evidence type="ECO:0000256" key="10">
    <source>
        <dbReference type="ARBA" id="ARBA00048679"/>
    </source>
</evidence>
<dbReference type="PANTHER" id="PTHR24346">
    <property type="entry name" value="MAP/MICROTUBULE AFFINITY-REGULATING KINASE"/>
    <property type="match status" value="1"/>
</dbReference>
<evidence type="ECO:0000313" key="14">
    <source>
        <dbReference type="EMBL" id="KAH0515017.1"/>
    </source>
</evidence>
<gene>
    <name evidence="14" type="ORF">LTLLF_130560</name>
</gene>
<dbReference type="EC" id="2.7.11.1" evidence="1"/>
<evidence type="ECO:0000256" key="12">
    <source>
        <dbReference type="RuleBase" id="RU000304"/>
    </source>
</evidence>
<feature type="domain" description="Protein kinase" evidence="13">
    <location>
        <begin position="28"/>
        <end position="192"/>
    </location>
</feature>
<evidence type="ECO:0000256" key="2">
    <source>
        <dbReference type="ARBA" id="ARBA00022527"/>
    </source>
</evidence>
<sequence length="192" mass="21072">MPSDSEDEYSEPSTAPSISDEEVFTRQYTILEALGRGGTGKVVLAQHCLTGTPVAVKALGKREKLWELTTSDADIVRMLLSHPNIVSLLQVIETEQNVYLVMEVAEGEQLFQHIRKAGCLKEDEAGSIFVQGLSAIGYCHDEGVTHRDLKPDNVVVDENGKVRNALKWPGTTQDFTCKLPAAQGLGKMEEED</sequence>
<comment type="similarity">
    <text evidence="8">Belongs to the protein kinase superfamily. CAMK Ser/Thr protein kinase family. Smok subfamily.</text>
</comment>
<keyword evidence="6 11" id="KW-0067">ATP-binding</keyword>
<dbReference type="Proteomes" id="UP000710432">
    <property type="component" value="Unassembled WGS sequence"/>
</dbReference>
<dbReference type="InterPro" id="IPR017441">
    <property type="entry name" value="Protein_kinase_ATP_BS"/>
</dbReference>
<evidence type="ECO:0000256" key="8">
    <source>
        <dbReference type="ARBA" id="ARBA00038181"/>
    </source>
</evidence>
<dbReference type="InterPro" id="IPR000719">
    <property type="entry name" value="Prot_kinase_dom"/>
</dbReference>
<comment type="catalytic activity">
    <reaction evidence="9">
        <text>L-threonyl-[protein] + ATP = O-phospho-L-threonyl-[protein] + ADP + H(+)</text>
        <dbReference type="Rhea" id="RHEA:46608"/>
        <dbReference type="Rhea" id="RHEA-COMP:11060"/>
        <dbReference type="Rhea" id="RHEA-COMP:11605"/>
        <dbReference type="ChEBI" id="CHEBI:15378"/>
        <dbReference type="ChEBI" id="CHEBI:30013"/>
        <dbReference type="ChEBI" id="CHEBI:30616"/>
        <dbReference type="ChEBI" id="CHEBI:61977"/>
        <dbReference type="ChEBI" id="CHEBI:456216"/>
        <dbReference type="EC" id="2.7.11.1"/>
    </reaction>
</comment>
<dbReference type="AlphaFoldDB" id="A0A8J6L5S2"/>
<keyword evidence="4 11" id="KW-0547">Nucleotide-binding</keyword>
<evidence type="ECO:0000256" key="5">
    <source>
        <dbReference type="ARBA" id="ARBA00022777"/>
    </source>
</evidence>
<organism evidence="14 15">
    <name type="scientific">Microtus ochrogaster</name>
    <name type="common">Prairie vole</name>
    <dbReference type="NCBI Taxonomy" id="79684"/>
    <lineage>
        <taxon>Eukaryota</taxon>
        <taxon>Metazoa</taxon>
        <taxon>Chordata</taxon>
        <taxon>Craniata</taxon>
        <taxon>Vertebrata</taxon>
        <taxon>Euteleostomi</taxon>
        <taxon>Mammalia</taxon>
        <taxon>Eutheria</taxon>
        <taxon>Euarchontoglires</taxon>
        <taxon>Glires</taxon>
        <taxon>Rodentia</taxon>
        <taxon>Myomorpha</taxon>
        <taxon>Muroidea</taxon>
        <taxon>Cricetidae</taxon>
        <taxon>Arvicolinae</taxon>
        <taxon>Microtus</taxon>
    </lineage>
</organism>
<dbReference type="SUPFAM" id="SSF56112">
    <property type="entry name" value="Protein kinase-like (PK-like)"/>
    <property type="match status" value="1"/>
</dbReference>
<dbReference type="PROSITE" id="PS00108">
    <property type="entry name" value="PROTEIN_KINASE_ST"/>
    <property type="match status" value="1"/>
</dbReference>
<dbReference type="GO" id="GO:0004674">
    <property type="term" value="F:protein serine/threonine kinase activity"/>
    <property type="evidence" value="ECO:0007669"/>
    <property type="project" value="UniProtKB-KW"/>
</dbReference>
<evidence type="ECO:0000256" key="6">
    <source>
        <dbReference type="ARBA" id="ARBA00022840"/>
    </source>
</evidence>
<evidence type="ECO:0000256" key="7">
    <source>
        <dbReference type="ARBA" id="ARBA00037391"/>
    </source>
</evidence>
<dbReference type="InterPro" id="IPR011009">
    <property type="entry name" value="Kinase-like_dom_sf"/>
</dbReference>